<dbReference type="InterPro" id="IPR049012">
    <property type="entry name" value="Mutator_transp_dom"/>
</dbReference>
<proteinExistence type="predicted"/>
<evidence type="ECO:0000313" key="3">
    <source>
        <dbReference type="EMBL" id="CAC5377282.1"/>
    </source>
</evidence>
<dbReference type="CDD" id="cd06127">
    <property type="entry name" value="DEDDh"/>
    <property type="match status" value="1"/>
</dbReference>
<dbReference type="CDD" id="cd06222">
    <property type="entry name" value="RNase_H_like"/>
    <property type="match status" value="1"/>
</dbReference>
<dbReference type="SUPFAM" id="SSF53098">
    <property type="entry name" value="Ribonuclease H-like"/>
    <property type="match status" value="1"/>
</dbReference>
<dbReference type="Gene3D" id="1.10.443.10">
    <property type="entry name" value="Intergrase catalytic core"/>
    <property type="match status" value="1"/>
</dbReference>
<dbReference type="InterPro" id="IPR052055">
    <property type="entry name" value="Hepadnavirus_pol/RT"/>
</dbReference>
<dbReference type="InterPro" id="IPR043502">
    <property type="entry name" value="DNA/RNA_pol_sf"/>
</dbReference>
<dbReference type="InterPro" id="IPR013520">
    <property type="entry name" value="Ribonucl_H"/>
</dbReference>
<name>A0A6J8B0H9_MYTCO</name>
<keyword evidence="1" id="KW-0233">DNA recombination</keyword>
<dbReference type="InterPro" id="IPR044730">
    <property type="entry name" value="RNase_H-like_dom_plant"/>
</dbReference>
<dbReference type="InterPro" id="IPR036397">
    <property type="entry name" value="RNaseH_sf"/>
</dbReference>
<dbReference type="InterPro" id="IPR012337">
    <property type="entry name" value="RNaseH-like_sf"/>
</dbReference>
<protein>
    <recommendedName>
        <fullName evidence="2">Exonuclease domain-containing protein</fullName>
    </recommendedName>
</protein>
<dbReference type="InterPro" id="IPR011010">
    <property type="entry name" value="DNA_brk_join_enz"/>
</dbReference>
<dbReference type="GO" id="GO:0003677">
    <property type="term" value="F:DNA binding"/>
    <property type="evidence" value="ECO:0007669"/>
    <property type="project" value="InterPro"/>
</dbReference>
<dbReference type="GO" id="GO:0006310">
    <property type="term" value="P:DNA recombination"/>
    <property type="evidence" value="ECO:0007669"/>
    <property type="project" value="UniProtKB-KW"/>
</dbReference>
<dbReference type="EMBL" id="CACVKT020002303">
    <property type="protein sequence ID" value="CAC5377282.1"/>
    <property type="molecule type" value="Genomic_DNA"/>
</dbReference>
<feature type="domain" description="Exonuclease" evidence="2">
    <location>
        <begin position="796"/>
        <end position="961"/>
    </location>
</feature>
<dbReference type="SMART" id="SM00479">
    <property type="entry name" value="EXOIII"/>
    <property type="match status" value="1"/>
</dbReference>
<accession>A0A6J8B0H9</accession>
<keyword evidence="4" id="KW-1185">Reference proteome</keyword>
<dbReference type="Pfam" id="PF00929">
    <property type="entry name" value="RNase_T"/>
    <property type="match status" value="1"/>
</dbReference>
<dbReference type="SUPFAM" id="SSF56672">
    <property type="entry name" value="DNA/RNA polymerases"/>
    <property type="match status" value="1"/>
</dbReference>
<dbReference type="PANTHER" id="PTHR33050:SF7">
    <property type="entry name" value="RIBONUCLEASE H"/>
    <property type="match status" value="1"/>
</dbReference>
<evidence type="ECO:0000313" key="4">
    <source>
        <dbReference type="Proteomes" id="UP000507470"/>
    </source>
</evidence>
<dbReference type="AlphaFoldDB" id="A0A6J8B0H9"/>
<dbReference type="Gene3D" id="3.30.420.10">
    <property type="entry name" value="Ribonuclease H-like superfamily/Ribonuclease H"/>
    <property type="match status" value="1"/>
</dbReference>
<dbReference type="OrthoDB" id="6062799at2759"/>
<organism evidence="3 4">
    <name type="scientific">Mytilus coruscus</name>
    <name type="common">Sea mussel</name>
    <dbReference type="NCBI Taxonomy" id="42192"/>
    <lineage>
        <taxon>Eukaryota</taxon>
        <taxon>Metazoa</taxon>
        <taxon>Spiralia</taxon>
        <taxon>Lophotrochozoa</taxon>
        <taxon>Mollusca</taxon>
        <taxon>Bivalvia</taxon>
        <taxon>Autobranchia</taxon>
        <taxon>Pteriomorphia</taxon>
        <taxon>Mytilida</taxon>
        <taxon>Mytiloidea</taxon>
        <taxon>Mytilidae</taxon>
        <taxon>Mytilinae</taxon>
        <taxon>Mytilus</taxon>
    </lineage>
</organism>
<evidence type="ECO:0000256" key="1">
    <source>
        <dbReference type="ARBA" id="ARBA00023172"/>
    </source>
</evidence>
<gene>
    <name evidence="3" type="ORF">MCOR_13605</name>
</gene>
<dbReference type="SUPFAM" id="SSF56349">
    <property type="entry name" value="DNA breaking-rejoining enzymes"/>
    <property type="match status" value="1"/>
</dbReference>
<dbReference type="GO" id="GO:0015074">
    <property type="term" value="P:DNA integration"/>
    <property type="evidence" value="ECO:0007669"/>
    <property type="project" value="InterPro"/>
</dbReference>
<reference evidence="3 4" key="1">
    <citation type="submission" date="2020-06" db="EMBL/GenBank/DDBJ databases">
        <authorList>
            <person name="Li R."/>
            <person name="Bekaert M."/>
        </authorList>
    </citation>
    <scope>NUCLEOTIDE SEQUENCE [LARGE SCALE GENOMIC DNA]</scope>
    <source>
        <strain evidence="4">wild</strain>
    </source>
</reference>
<sequence>MCKIVSEQVKLDLVRSGFVPKAEKSLWEPTKRLVWLGTFIDTENGFYKIPDNRINKMIHSIDDIISCLTGRKSVYVKKVASVVGQIISTYLVIGNLVYLMTKHLTIDVNTSASWYSYIKLSESSIEQLQFWKLYISEVNVKHFSVDESCHSIIYSDASDTGFGGYIVETPQNIAHDNQNVVSIVSKGSTKPILQNLALDIFSACLKYNVNIDIVWIPRTQNEKADFLSRIVDHDDWGISYYIFQLIESLWGPHEVDWFASDHNFKLLVFYSRFWNENSSGIDAFTVDWYGVNGLFVPPVFLIPRVINYMRQCNAVGTLIVPCWPSTSYWPMLCPNGGDFTDQVTAYVELPSGKEFYTPGKSKKAIFVQNSHTASPVISAFYSIQWAHNMIGQTSPTENLVVKNVLEGAKRRLATRIEKKEPVTPELLSKMYSSLFKEYNVMSQRIICACLLAYSGFLRVSELLNIRICDIIFELGYISIFIPKSKTDIYRDGNSVVIACMDSDMCPVKNLKLYLLWADISPESEEFIFRNLTKFKDRYVLRKENKPLSYTRMRELFIEAFQPFVSGKQCTDKDHCPCQNSGKCQECSYSSSNNAPVRCQCKPETMSDFPECGDSISSMKADSQINNTETGLESDGAPFEKNGHGGMIHAGIGETQLNNFLSSLNVHCIDAKTLKIRENEAGSVLENQAIMSQQRHLQMEILNSTTEDQTDSRSGICISTDTCWQKKGSGDHTTAYQGMEPDMVVEMLKELDEKGVDILEVVGDDDSTGLEDFATIDIEEIPAIPEAETFTNIDDAPIVCFDLETTGLSRYSDITQIAACTKDSSFSRYIFPDQQISREASEITKITVVGQKCITKGNAVDYKHKHEGMTDFLTYLSNFTDKPVLVGHNIKRFDCHVLFHTLKSMNMYSELCASTVAFLDSLNLFKLVSPGLSSYSQYFLVDKLLGQQYESHNAVYDTKLLF</sequence>
<dbReference type="InterPro" id="IPR013762">
    <property type="entry name" value="Integrase-like_cat_sf"/>
</dbReference>
<evidence type="ECO:0000259" key="2">
    <source>
        <dbReference type="SMART" id="SM00479"/>
    </source>
</evidence>
<dbReference type="Proteomes" id="UP000507470">
    <property type="component" value="Unassembled WGS sequence"/>
</dbReference>
<dbReference type="Pfam" id="PF20700">
    <property type="entry name" value="Mutator"/>
    <property type="match status" value="1"/>
</dbReference>
<dbReference type="PANTHER" id="PTHR33050">
    <property type="entry name" value="REVERSE TRANSCRIPTASE DOMAIN-CONTAINING PROTEIN"/>
    <property type="match status" value="1"/>
</dbReference>